<comment type="subcellular location">
    <subcellularLocation>
        <location evidence="1 6">Membrane</location>
        <topology evidence="1 6">Multi-pass membrane protein</topology>
    </subcellularLocation>
</comment>
<dbReference type="EMBL" id="LGAV01000002">
    <property type="protein sequence ID" value="KOS15568.1"/>
    <property type="molecule type" value="Genomic_DNA"/>
</dbReference>
<proteinExistence type="inferred from homology"/>
<name>A0A0M8MP91_9BASI</name>
<comment type="function">
    <text evidence="6">Subunit of the oligosaccharyl transferase (OST) complex that catalyzes the initial transfer of a defined glycan (Glc(3)Man(9)GlcNAc(2) in eukaryotes) from the lipid carrier dolichol-pyrophosphate to an asparagine residue within an Asn-X-Ser/Thr consensus motif in nascent polypeptide chains, the first step in protein N-glycosylation. N-glycosylation occurs cotranslationally and the complex associates with the Sec61 complex at the channel-forming translocon complex that mediates protein translocation across the endoplasmic reticulum (ER). All subunits are required for a maximal enzyme activity.</text>
</comment>
<evidence type="ECO:0000256" key="1">
    <source>
        <dbReference type="ARBA" id="ARBA00004141"/>
    </source>
</evidence>
<feature type="transmembrane region" description="Helical" evidence="6">
    <location>
        <begin position="62"/>
        <end position="85"/>
    </location>
</feature>
<sequence>MSALQQLYETVQKDFMRLPVKVPTISPDAMPVIATVSLGLAFFLAFYFTTLPKQGGTIKEPISAILGSTFAGIGVVALFNAVGVYV</sequence>
<evidence type="ECO:0000256" key="5">
    <source>
        <dbReference type="ARBA" id="ARBA00023136"/>
    </source>
</evidence>
<evidence type="ECO:0000313" key="7">
    <source>
        <dbReference type="EMBL" id="KOS15568.1"/>
    </source>
</evidence>
<dbReference type="STRING" id="77020.A0A0M8MP91"/>
<feature type="transmembrane region" description="Helical" evidence="6">
    <location>
        <begin position="29"/>
        <end position="50"/>
    </location>
</feature>
<dbReference type="Pfam" id="PF05251">
    <property type="entry name" value="Ost5"/>
    <property type="match status" value="1"/>
</dbReference>
<organism evidence="7 8">
    <name type="scientific">Malassezia pachydermatis</name>
    <dbReference type="NCBI Taxonomy" id="77020"/>
    <lineage>
        <taxon>Eukaryota</taxon>
        <taxon>Fungi</taxon>
        <taxon>Dikarya</taxon>
        <taxon>Basidiomycota</taxon>
        <taxon>Ustilaginomycotina</taxon>
        <taxon>Malasseziomycetes</taxon>
        <taxon>Malasseziales</taxon>
        <taxon>Malasseziaceae</taxon>
        <taxon>Malassezia</taxon>
    </lineage>
</organism>
<evidence type="ECO:0000256" key="4">
    <source>
        <dbReference type="ARBA" id="ARBA00022989"/>
    </source>
</evidence>
<keyword evidence="3 6" id="KW-0812">Transmembrane</keyword>
<dbReference type="AlphaFoldDB" id="A0A0M8MP91"/>
<comment type="caution">
    <text evidence="7">The sequence shown here is derived from an EMBL/GenBank/DDBJ whole genome shotgun (WGS) entry which is preliminary data.</text>
</comment>
<dbReference type="InterPro" id="IPR007915">
    <property type="entry name" value="TMEM258/Ost5"/>
</dbReference>
<evidence type="ECO:0000256" key="3">
    <source>
        <dbReference type="ARBA" id="ARBA00022692"/>
    </source>
</evidence>
<evidence type="ECO:0000256" key="2">
    <source>
        <dbReference type="ARBA" id="ARBA00009825"/>
    </source>
</evidence>
<dbReference type="VEuPathDB" id="FungiDB:Malapachy_2413"/>
<keyword evidence="5 6" id="KW-0472">Membrane</keyword>
<protein>
    <recommendedName>
        <fullName evidence="6">Dolichyl-diphosphooligosaccharide-protein glycosyltransferase subunit OST5</fullName>
    </recommendedName>
</protein>
<dbReference type="RefSeq" id="XP_017993200.1">
    <property type="nucleotide sequence ID" value="XM_018136903.1"/>
</dbReference>
<reference evidence="7 8" key="1">
    <citation type="submission" date="2015-07" db="EMBL/GenBank/DDBJ databases">
        <title>Draft Genome Sequence of Malassezia furfur CBS1878 and Malassezia pachydermatis CBS1879.</title>
        <authorList>
            <person name="Triana S."/>
            <person name="Ohm R."/>
            <person name="Gonzalez A."/>
            <person name="DeCock H."/>
            <person name="Restrepo S."/>
            <person name="Celis A."/>
        </authorList>
    </citation>
    <scope>NUCLEOTIDE SEQUENCE [LARGE SCALE GENOMIC DNA]</scope>
    <source>
        <strain evidence="7 8">CBS 1879</strain>
    </source>
</reference>
<keyword evidence="8" id="KW-1185">Reference proteome</keyword>
<keyword evidence="4 6" id="KW-1133">Transmembrane helix</keyword>
<dbReference type="GO" id="GO:0006487">
    <property type="term" value="P:protein N-linked glycosylation"/>
    <property type="evidence" value="ECO:0007669"/>
    <property type="project" value="UniProtKB-UniRule"/>
</dbReference>
<comment type="subunit">
    <text evidence="6">Component of the oligosaccharyltransferase (OST) complex.</text>
</comment>
<gene>
    <name evidence="7" type="ORF">Malapachy_2413</name>
</gene>
<evidence type="ECO:0000313" key="8">
    <source>
        <dbReference type="Proteomes" id="UP000037751"/>
    </source>
</evidence>
<evidence type="ECO:0000256" key="6">
    <source>
        <dbReference type="RuleBase" id="RU367008"/>
    </source>
</evidence>
<accession>A0A0M8MP91</accession>
<comment type="similarity">
    <text evidence="2 6">Belongs to the OST5 family.</text>
</comment>
<dbReference type="Proteomes" id="UP000037751">
    <property type="component" value="Unassembled WGS sequence"/>
</dbReference>
<dbReference type="GeneID" id="28728778"/>
<dbReference type="OrthoDB" id="2503643at2759"/>
<dbReference type="GO" id="GO:0008250">
    <property type="term" value="C:oligosaccharyltransferase complex"/>
    <property type="evidence" value="ECO:0007669"/>
    <property type="project" value="UniProtKB-UniRule"/>
</dbReference>